<name>A0A402DBY3_MICAE</name>
<proteinExistence type="predicted"/>
<dbReference type="AlphaFoldDB" id="A0A402DBY3"/>
<evidence type="ECO:0000313" key="1">
    <source>
        <dbReference type="EMBL" id="GCE59729.1"/>
    </source>
</evidence>
<accession>A0A402DBY3</accession>
<dbReference type="Proteomes" id="UP000289660">
    <property type="component" value="Unassembled WGS sequence"/>
</dbReference>
<comment type="caution">
    <text evidence="1">The sequence shown here is derived from an EMBL/GenBank/DDBJ whole genome shotgun (WGS) entry which is preliminary data.</text>
</comment>
<protein>
    <submittedName>
        <fullName evidence="1">Uncharacterized protein</fullName>
    </submittedName>
</protein>
<gene>
    <name evidence="1" type="ORF">MiAbB_01648</name>
</gene>
<reference evidence="2" key="1">
    <citation type="submission" date="2018-12" db="EMBL/GenBank/DDBJ databases">
        <title>Genome sequence of Microcystis aeruginosa NIES-4285.</title>
        <authorList>
            <person name="Tanabe Y."/>
        </authorList>
    </citation>
    <scope>NUCLEOTIDE SEQUENCE [LARGE SCALE GENOMIC DNA]</scope>
    <source>
        <strain evidence="2">NIES-4285</strain>
    </source>
</reference>
<organism evidence="1 2">
    <name type="scientific">Microcystis aeruginosa NIES-4285</name>
    <dbReference type="NCBI Taxonomy" id="2497681"/>
    <lineage>
        <taxon>Bacteria</taxon>
        <taxon>Bacillati</taxon>
        <taxon>Cyanobacteriota</taxon>
        <taxon>Cyanophyceae</taxon>
        <taxon>Oscillatoriophycideae</taxon>
        <taxon>Chroococcales</taxon>
        <taxon>Microcystaceae</taxon>
        <taxon>Microcystis</taxon>
    </lineage>
</organism>
<dbReference type="EMBL" id="BIFY01000020">
    <property type="protein sequence ID" value="GCE59729.1"/>
    <property type="molecule type" value="Genomic_DNA"/>
</dbReference>
<dbReference type="RefSeq" id="WP_016516911.1">
    <property type="nucleotide sequence ID" value="NZ_BIFY01000020.1"/>
</dbReference>
<sequence length="199" mass="22282">MSLEFLPIVKSIEYVSSKLKSAVNDYLKLAKSLDGKVNQLAESQLNAALDFLRQARDSDLPKVRYDCLNSARVAFTTSLHLEEGERLVIAYIGLALCFNQLGDWNNFLSTLKQFSEKEINIRSFRGAISQKIGLNETGKLIRTIGLDQAFINGLTPGYSDDIPSRKLLRVMGSVSQKQDTIWDLQEEAKKLALECGSEF</sequence>
<evidence type="ECO:0000313" key="2">
    <source>
        <dbReference type="Proteomes" id="UP000289660"/>
    </source>
</evidence>